<proteinExistence type="inferred from homology"/>
<dbReference type="CDD" id="cd00084">
    <property type="entry name" value="HMG-box_SF"/>
    <property type="match status" value="1"/>
</dbReference>
<name>A0AAV8U6H7_9ROSI</name>
<dbReference type="Pfam" id="PF04690">
    <property type="entry name" value="YABBY"/>
    <property type="match status" value="1"/>
</dbReference>
<reference evidence="10 11" key="1">
    <citation type="submission" date="2021-09" db="EMBL/GenBank/DDBJ databases">
        <title>Genomic insights and catalytic innovation underlie evolution of tropane alkaloids biosynthesis.</title>
        <authorList>
            <person name="Wang Y.-J."/>
            <person name="Tian T."/>
            <person name="Huang J.-P."/>
            <person name="Huang S.-X."/>
        </authorList>
    </citation>
    <scope>NUCLEOTIDE SEQUENCE [LARGE SCALE GENOMIC DNA]</scope>
    <source>
        <strain evidence="10">KIB-2018</strain>
        <tissue evidence="10">Leaf</tissue>
    </source>
</reference>
<evidence type="ECO:0000256" key="7">
    <source>
        <dbReference type="SAM" id="MobiDB-lite"/>
    </source>
</evidence>
<dbReference type="PANTHER" id="PTHR31675:SF8">
    <property type="entry name" value="AXIAL REGULATOR YABBY 4"/>
    <property type="match status" value="1"/>
</dbReference>
<keyword evidence="11" id="KW-1185">Reference proteome</keyword>
<dbReference type="AlphaFoldDB" id="A0AAV8U6H7"/>
<evidence type="ECO:0008006" key="12">
    <source>
        <dbReference type="Google" id="ProtNLM"/>
    </source>
</evidence>
<comment type="caution">
    <text evidence="10">The sequence shown here is derived from an EMBL/GenBank/DDBJ whole genome shotgun (WGS) entry which is preliminary data.</text>
</comment>
<accession>A0AAV8U6H7</accession>
<keyword evidence="5" id="KW-0862">Zinc</keyword>
<keyword evidence="6" id="KW-0539">Nucleus</keyword>
<dbReference type="GO" id="GO:0048481">
    <property type="term" value="P:plant ovule development"/>
    <property type="evidence" value="ECO:0007669"/>
    <property type="project" value="TreeGrafter"/>
</dbReference>
<evidence type="ECO:0000256" key="4">
    <source>
        <dbReference type="ARBA" id="ARBA00022771"/>
    </source>
</evidence>
<comment type="similarity">
    <text evidence="2">Belongs to the YABBY family.</text>
</comment>
<protein>
    <recommendedName>
        <fullName evidence="12">Axial regulator YABBY 4</fullName>
    </recommendedName>
</protein>
<dbReference type="EMBL" id="JAIWQS010000001">
    <property type="protein sequence ID" value="KAJ8773809.1"/>
    <property type="molecule type" value="Genomic_DNA"/>
</dbReference>
<dbReference type="Gene3D" id="1.10.30.10">
    <property type="entry name" value="High mobility group box domain"/>
    <property type="match status" value="1"/>
</dbReference>
<comment type="subcellular location">
    <subcellularLocation>
        <location evidence="1">Nucleus</location>
    </subcellularLocation>
</comment>
<evidence type="ECO:0000256" key="1">
    <source>
        <dbReference type="ARBA" id="ARBA00004123"/>
    </source>
</evidence>
<keyword evidence="4" id="KW-0863">Zinc-finger</keyword>
<dbReference type="GO" id="GO:0045165">
    <property type="term" value="P:cell fate commitment"/>
    <property type="evidence" value="ECO:0007669"/>
    <property type="project" value="TreeGrafter"/>
</dbReference>
<dbReference type="Proteomes" id="UP001159364">
    <property type="component" value="Linkage Group LG01"/>
</dbReference>
<dbReference type="GO" id="GO:0005634">
    <property type="term" value="C:nucleus"/>
    <property type="evidence" value="ECO:0007669"/>
    <property type="project" value="UniProtKB-SubCell"/>
</dbReference>
<sequence length="236" mass="26729">METLSHLFDLPEQICYVQCGFCTTILLVSVPCSSLSKMVTVRCGHCTSLLSVSMMKATFFPFHLMASLSHDDPQQKEESSHKQVDARNAMNTQRCSSLMTSSDNEEDNNASVNRVVNKPPEKRQRAPSAYNRFIKEEIRRLKAENPNMAHKEAFSTAAKNWATNPPIQHSEAVEGCGKEVERAMWDSEAAEGENCVPNHFPLWARCPREQNQHCKLWKSVLDTLMKYIRSSSFQGT</sequence>
<dbReference type="SUPFAM" id="SSF47095">
    <property type="entry name" value="HMG-box"/>
    <property type="match status" value="1"/>
</dbReference>
<evidence type="ECO:0000256" key="3">
    <source>
        <dbReference type="ARBA" id="ARBA00022723"/>
    </source>
</evidence>
<gene>
    <name evidence="10" type="ORF">K2173_008272</name>
</gene>
<dbReference type="InterPro" id="IPR036910">
    <property type="entry name" value="HMG_box_dom_sf"/>
</dbReference>
<feature type="domain" description="YABBY N-terminal" evidence="9">
    <location>
        <begin position="10"/>
        <end position="62"/>
    </location>
</feature>
<dbReference type="GO" id="GO:0008270">
    <property type="term" value="F:zinc ion binding"/>
    <property type="evidence" value="ECO:0007669"/>
    <property type="project" value="UniProtKB-KW"/>
</dbReference>
<evidence type="ECO:0000259" key="8">
    <source>
        <dbReference type="Pfam" id="PF04690"/>
    </source>
</evidence>
<evidence type="ECO:0000313" key="10">
    <source>
        <dbReference type="EMBL" id="KAJ8773809.1"/>
    </source>
</evidence>
<evidence type="ECO:0000259" key="9">
    <source>
        <dbReference type="Pfam" id="PF24868"/>
    </source>
</evidence>
<dbReference type="Pfam" id="PF24868">
    <property type="entry name" value="YABBY_N"/>
    <property type="match status" value="1"/>
</dbReference>
<evidence type="ECO:0000256" key="2">
    <source>
        <dbReference type="ARBA" id="ARBA00010325"/>
    </source>
</evidence>
<organism evidence="10 11">
    <name type="scientific">Erythroxylum novogranatense</name>
    <dbReference type="NCBI Taxonomy" id="1862640"/>
    <lineage>
        <taxon>Eukaryota</taxon>
        <taxon>Viridiplantae</taxon>
        <taxon>Streptophyta</taxon>
        <taxon>Embryophyta</taxon>
        <taxon>Tracheophyta</taxon>
        <taxon>Spermatophyta</taxon>
        <taxon>Magnoliopsida</taxon>
        <taxon>eudicotyledons</taxon>
        <taxon>Gunneridae</taxon>
        <taxon>Pentapetalae</taxon>
        <taxon>rosids</taxon>
        <taxon>fabids</taxon>
        <taxon>Malpighiales</taxon>
        <taxon>Erythroxylaceae</taxon>
        <taxon>Erythroxylum</taxon>
    </lineage>
</organism>
<feature type="domain" description="YABBY protein C-terminal" evidence="8">
    <location>
        <begin position="103"/>
        <end position="169"/>
    </location>
</feature>
<evidence type="ECO:0000256" key="5">
    <source>
        <dbReference type="ARBA" id="ARBA00022833"/>
    </source>
</evidence>
<evidence type="ECO:0000313" key="11">
    <source>
        <dbReference type="Proteomes" id="UP001159364"/>
    </source>
</evidence>
<dbReference type="InterPro" id="IPR056776">
    <property type="entry name" value="YABBY_N"/>
</dbReference>
<dbReference type="PANTHER" id="PTHR31675">
    <property type="entry name" value="PROTEIN YABBY 6-RELATED"/>
    <property type="match status" value="1"/>
</dbReference>
<evidence type="ECO:0000256" key="6">
    <source>
        <dbReference type="ARBA" id="ARBA00023242"/>
    </source>
</evidence>
<dbReference type="InterPro" id="IPR006780">
    <property type="entry name" value="YABBY"/>
</dbReference>
<keyword evidence="3" id="KW-0479">Metal-binding</keyword>
<feature type="region of interest" description="Disordered" evidence="7">
    <location>
        <begin position="97"/>
        <end position="129"/>
    </location>
</feature>
<dbReference type="GO" id="GO:0009944">
    <property type="term" value="P:polarity specification of adaxial/abaxial axis"/>
    <property type="evidence" value="ECO:0007669"/>
    <property type="project" value="TreeGrafter"/>
</dbReference>
<dbReference type="InterPro" id="IPR056775">
    <property type="entry name" value="YABBY_C"/>
</dbReference>